<reference evidence="2" key="1">
    <citation type="submission" date="2020-01" db="EMBL/GenBank/DDBJ databases">
        <authorList>
            <consortium name="DOE Joint Genome Institute"/>
            <person name="Haridas S."/>
            <person name="Albert R."/>
            <person name="Binder M."/>
            <person name="Bloem J."/>
            <person name="Labutti K."/>
            <person name="Salamov A."/>
            <person name="Andreopoulos B."/>
            <person name="Baker S.E."/>
            <person name="Barry K."/>
            <person name="Bills G."/>
            <person name="Bluhm B.H."/>
            <person name="Cannon C."/>
            <person name="Castanera R."/>
            <person name="Culley D.E."/>
            <person name="Daum C."/>
            <person name="Ezra D."/>
            <person name="Gonzalez J.B."/>
            <person name="Henrissat B."/>
            <person name="Kuo A."/>
            <person name="Liang C."/>
            <person name="Lipzen A."/>
            <person name="Lutzoni F."/>
            <person name="Magnuson J."/>
            <person name="Mondo S."/>
            <person name="Nolan M."/>
            <person name="Ohm R."/>
            <person name="Pangilinan J."/>
            <person name="Park H.-J."/>
            <person name="Ramirez L."/>
            <person name="Alfaro M."/>
            <person name="Sun H."/>
            <person name="Tritt A."/>
            <person name="Yoshinaga Y."/>
            <person name="Zwiers L.-H."/>
            <person name="Turgeon B.G."/>
            <person name="Goodwin S.B."/>
            <person name="Spatafora J.W."/>
            <person name="Crous P.W."/>
            <person name="Grigoriev I.V."/>
        </authorList>
    </citation>
    <scope>NUCLEOTIDE SEQUENCE</scope>
    <source>
        <strain evidence="2">CBS 394.84</strain>
    </source>
</reference>
<gene>
    <name evidence="2" type="ORF">K460DRAFT_243882</name>
</gene>
<evidence type="ECO:0000313" key="2">
    <source>
        <dbReference type="EMBL" id="KAF1846835.1"/>
    </source>
</evidence>
<name>A0A9P4GKN4_9PLEO</name>
<feature type="non-terminal residue" evidence="2">
    <location>
        <position position="137"/>
    </location>
</feature>
<keyword evidence="3" id="KW-1185">Reference proteome</keyword>
<organism evidence="2 3">
    <name type="scientific">Cucurbitaria berberidis CBS 394.84</name>
    <dbReference type="NCBI Taxonomy" id="1168544"/>
    <lineage>
        <taxon>Eukaryota</taxon>
        <taxon>Fungi</taxon>
        <taxon>Dikarya</taxon>
        <taxon>Ascomycota</taxon>
        <taxon>Pezizomycotina</taxon>
        <taxon>Dothideomycetes</taxon>
        <taxon>Pleosporomycetidae</taxon>
        <taxon>Pleosporales</taxon>
        <taxon>Pleosporineae</taxon>
        <taxon>Cucurbitariaceae</taxon>
        <taxon>Cucurbitaria</taxon>
    </lineage>
</organism>
<sequence length="137" mass="16003">PTLQITSYDRFTPPDPKPDLEYDCRLTKIPPRQVRLVHTGLDDKLQDELMSRDEFHDLLKRAEEEIRKLMDSRKARAKGEDDAAVLRVGCLCGSGHHRSVAFAEQLGKIEWPERWDVRVNHRDLTDEVREEKRSKAK</sequence>
<dbReference type="InterPro" id="IPR053931">
    <property type="entry name" value="RapZ_C"/>
</dbReference>
<dbReference type="EMBL" id="ML976616">
    <property type="protein sequence ID" value="KAF1846835.1"/>
    <property type="molecule type" value="Genomic_DNA"/>
</dbReference>
<dbReference type="Proteomes" id="UP000800039">
    <property type="component" value="Unassembled WGS sequence"/>
</dbReference>
<evidence type="ECO:0000259" key="1">
    <source>
        <dbReference type="Pfam" id="PF22740"/>
    </source>
</evidence>
<protein>
    <recommendedName>
        <fullName evidence="1">RapZ C-terminal domain-containing protein</fullName>
    </recommendedName>
</protein>
<feature type="non-terminal residue" evidence="2">
    <location>
        <position position="1"/>
    </location>
</feature>
<accession>A0A9P4GKN4</accession>
<proteinExistence type="predicted"/>
<feature type="domain" description="RapZ C-terminal" evidence="1">
    <location>
        <begin position="4"/>
        <end position="124"/>
    </location>
</feature>
<dbReference type="AlphaFoldDB" id="A0A9P4GKN4"/>
<comment type="caution">
    <text evidence="2">The sequence shown here is derived from an EMBL/GenBank/DDBJ whole genome shotgun (WGS) entry which is preliminary data.</text>
</comment>
<dbReference type="Pfam" id="PF22740">
    <property type="entry name" value="PapZ_C"/>
    <property type="match status" value="1"/>
</dbReference>
<dbReference type="RefSeq" id="XP_040789398.1">
    <property type="nucleotide sequence ID" value="XM_040927331.1"/>
</dbReference>
<dbReference type="OrthoDB" id="10267139at2759"/>
<evidence type="ECO:0000313" key="3">
    <source>
        <dbReference type="Proteomes" id="UP000800039"/>
    </source>
</evidence>
<dbReference type="GeneID" id="63844584"/>